<dbReference type="PANTHER" id="PTHR43227:SF9">
    <property type="entry name" value="SN-GLYCEROL-3-PHOSPHATE TRANSPORT SYSTEM PERMEASE PROTEIN UGPA"/>
    <property type="match status" value="1"/>
</dbReference>
<dbReference type="SUPFAM" id="SSF161098">
    <property type="entry name" value="MetI-like"/>
    <property type="match status" value="1"/>
</dbReference>
<comment type="subunit">
    <text evidence="3">The complex is composed of two ATP-binding proteins (UgpC), two transmembrane proteins (UgpA and UgpE) and a solute-binding protein (UgpB).</text>
</comment>
<comment type="similarity">
    <text evidence="2 12">Belongs to the binding-protein-dependent transport system permease family.</text>
</comment>
<evidence type="ECO:0000313" key="14">
    <source>
        <dbReference type="EMBL" id="GAA0606899.1"/>
    </source>
</evidence>
<protein>
    <recommendedName>
        <fullName evidence="11">sn-glycerol-3-phosphate transport system permease protein UgpA</fullName>
    </recommendedName>
</protein>
<dbReference type="PROSITE" id="PS50928">
    <property type="entry name" value="ABC_TM1"/>
    <property type="match status" value="1"/>
</dbReference>
<sequence>MPVNNENMTLSAGAYERQQDRAQSVCAQTVRFKLANWFAKLTKPSLTGLKTAHFKRNGIGFLLLAPQLLILLFFFYIPAYKALTLAFVETDPFGMSVIFVGFNNFTRLFASPEYRFSAVLTLVLTVVQSVITLGLAAMLAFATDRVIRGRAVYRRIILLPYAIAPVASGTIFAFMFNANVGPIAHFLHGLDLPWNPALRPMDAQILVVLAAVWNHLCYDYIFLVAAILSVPTSLMEAAALDGARPVRRFFTVTLPLIMPTFFFLMIMNLIYGLFETFALIDTMTRGGPAAATSTLVYKVYQDGFVQLDLGTSAAQSVVLMGIAILFTVLQFRAVERRVNYGV</sequence>
<keyword evidence="4 12" id="KW-0813">Transport</keyword>
<feature type="transmembrane region" description="Helical" evidence="12">
    <location>
        <begin position="59"/>
        <end position="77"/>
    </location>
</feature>
<dbReference type="CDD" id="cd06261">
    <property type="entry name" value="TM_PBP2"/>
    <property type="match status" value="1"/>
</dbReference>
<accession>A0ABP3RC23</accession>
<comment type="function">
    <text evidence="10">Part of the ABC transporter complex UgpBAEC involved in sn-glycerol-3-phosphate (G3P) import. Probably responsible for the translocation of the substrate across the membrane.</text>
</comment>
<dbReference type="PANTHER" id="PTHR43227">
    <property type="entry name" value="BLL4140 PROTEIN"/>
    <property type="match status" value="1"/>
</dbReference>
<proteinExistence type="inferred from homology"/>
<feature type="transmembrane region" description="Helical" evidence="12">
    <location>
        <begin position="313"/>
        <end position="331"/>
    </location>
</feature>
<comment type="caution">
    <text evidence="14">The sequence shown here is derived from an EMBL/GenBank/DDBJ whole genome shotgun (WGS) entry which is preliminary data.</text>
</comment>
<evidence type="ECO:0000256" key="7">
    <source>
        <dbReference type="ARBA" id="ARBA00022692"/>
    </source>
</evidence>
<evidence type="ECO:0000256" key="6">
    <source>
        <dbReference type="ARBA" id="ARBA00022519"/>
    </source>
</evidence>
<evidence type="ECO:0000256" key="4">
    <source>
        <dbReference type="ARBA" id="ARBA00022448"/>
    </source>
</evidence>
<evidence type="ECO:0000256" key="12">
    <source>
        <dbReference type="RuleBase" id="RU363032"/>
    </source>
</evidence>
<feature type="transmembrane region" description="Helical" evidence="12">
    <location>
        <begin position="205"/>
        <end position="228"/>
    </location>
</feature>
<evidence type="ECO:0000256" key="1">
    <source>
        <dbReference type="ARBA" id="ARBA00004429"/>
    </source>
</evidence>
<keyword evidence="8 12" id="KW-1133">Transmembrane helix</keyword>
<name>A0ABP3RC23_9HYPH</name>
<evidence type="ECO:0000256" key="2">
    <source>
        <dbReference type="ARBA" id="ARBA00009306"/>
    </source>
</evidence>
<evidence type="ECO:0000313" key="15">
    <source>
        <dbReference type="Proteomes" id="UP001424441"/>
    </source>
</evidence>
<keyword evidence="7 12" id="KW-0812">Transmembrane</keyword>
<keyword evidence="5" id="KW-1003">Cell membrane</keyword>
<reference evidence="15" key="1">
    <citation type="journal article" date="2019" name="Int. J. Syst. Evol. Microbiol.">
        <title>The Global Catalogue of Microorganisms (GCM) 10K type strain sequencing project: providing services to taxonomists for standard genome sequencing and annotation.</title>
        <authorList>
            <consortium name="The Broad Institute Genomics Platform"/>
            <consortium name="The Broad Institute Genome Sequencing Center for Infectious Disease"/>
            <person name="Wu L."/>
            <person name="Ma J."/>
        </authorList>
    </citation>
    <scope>NUCLEOTIDE SEQUENCE [LARGE SCALE GENOMIC DNA]</scope>
    <source>
        <strain evidence="15">JCM 15115</strain>
    </source>
</reference>
<evidence type="ECO:0000256" key="5">
    <source>
        <dbReference type="ARBA" id="ARBA00022475"/>
    </source>
</evidence>
<feature type="transmembrane region" description="Helical" evidence="12">
    <location>
        <begin position="249"/>
        <end position="274"/>
    </location>
</feature>
<evidence type="ECO:0000256" key="11">
    <source>
        <dbReference type="ARBA" id="ARBA00040780"/>
    </source>
</evidence>
<keyword evidence="15" id="KW-1185">Reference proteome</keyword>
<keyword evidence="6" id="KW-0997">Cell inner membrane</keyword>
<evidence type="ECO:0000256" key="9">
    <source>
        <dbReference type="ARBA" id="ARBA00023136"/>
    </source>
</evidence>
<evidence type="ECO:0000256" key="3">
    <source>
        <dbReference type="ARBA" id="ARBA00011557"/>
    </source>
</evidence>
<organism evidence="14 15">
    <name type="scientific">Paenochrobactrum glaciei</name>
    <dbReference type="NCBI Taxonomy" id="486407"/>
    <lineage>
        <taxon>Bacteria</taxon>
        <taxon>Pseudomonadati</taxon>
        <taxon>Pseudomonadota</taxon>
        <taxon>Alphaproteobacteria</taxon>
        <taxon>Hyphomicrobiales</taxon>
        <taxon>Brucellaceae</taxon>
        <taxon>Paenochrobactrum</taxon>
    </lineage>
</organism>
<evidence type="ECO:0000256" key="10">
    <source>
        <dbReference type="ARBA" id="ARBA00037054"/>
    </source>
</evidence>
<gene>
    <name evidence="14" type="primary">ugpA_2</name>
    <name evidence="14" type="ORF">GCM10008943_23060</name>
</gene>
<feature type="domain" description="ABC transmembrane type-1" evidence="13">
    <location>
        <begin position="118"/>
        <end position="330"/>
    </location>
</feature>
<dbReference type="InterPro" id="IPR000515">
    <property type="entry name" value="MetI-like"/>
</dbReference>
<dbReference type="InterPro" id="IPR050809">
    <property type="entry name" value="UgpAE/MalFG_permease"/>
</dbReference>
<dbReference type="Proteomes" id="UP001424441">
    <property type="component" value="Unassembled WGS sequence"/>
</dbReference>
<dbReference type="Pfam" id="PF00528">
    <property type="entry name" value="BPD_transp_1"/>
    <property type="match status" value="1"/>
</dbReference>
<dbReference type="Gene3D" id="1.10.3720.10">
    <property type="entry name" value="MetI-like"/>
    <property type="match status" value="1"/>
</dbReference>
<comment type="subcellular location">
    <subcellularLocation>
        <location evidence="1">Cell inner membrane</location>
        <topology evidence="1">Multi-pass membrane protein</topology>
    </subcellularLocation>
    <subcellularLocation>
        <location evidence="12">Cell membrane</location>
        <topology evidence="12">Multi-pass membrane protein</topology>
    </subcellularLocation>
</comment>
<keyword evidence="9 12" id="KW-0472">Membrane</keyword>
<feature type="transmembrane region" description="Helical" evidence="12">
    <location>
        <begin position="116"/>
        <end position="141"/>
    </location>
</feature>
<dbReference type="RefSeq" id="WP_343805706.1">
    <property type="nucleotide sequence ID" value="NZ_BAAADE010000004.1"/>
</dbReference>
<evidence type="ECO:0000256" key="8">
    <source>
        <dbReference type="ARBA" id="ARBA00022989"/>
    </source>
</evidence>
<evidence type="ECO:0000259" key="13">
    <source>
        <dbReference type="PROSITE" id="PS50928"/>
    </source>
</evidence>
<dbReference type="InterPro" id="IPR035906">
    <property type="entry name" value="MetI-like_sf"/>
</dbReference>
<feature type="transmembrane region" description="Helical" evidence="12">
    <location>
        <begin position="162"/>
        <end position="185"/>
    </location>
</feature>
<dbReference type="EMBL" id="BAAADE010000004">
    <property type="protein sequence ID" value="GAA0606899.1"/>
    <property type="molecule type" value="Genomic_DNA"/>
</dbReference>